<dbReference type="EMBL" id="APRJ01000014">
    <property type="protein sequence ID" value="ENW85351.1"/>
    <property type="molecule type" value="Genomic_DNA"/>
</dbReference>
<dbReference type="CDD" id="cd17365">
    <property type="entry name" value="MFS_PcaK_like"/>
    <property type="match status" value="1"/>
</dbReference>
<evidence type="ECO:0000313" key="7">
    <source>
        <dbReference type="EMBL" id="ENW85351.1"/>
    </source>
</evidence>
<proteinExistence type="predicted"/>
<keyword evidence="8" id="KW-1185">Reference proteome</keyword>
<feature type="domain" description="Major facilitator superfamily (MFS) profile" evidence="6">
    <location>
        <begin position="30"/>
        <end position="441"/>
    </location>
</feature>
<keyword evidence="3 5" id="KW-1133">Transmembrane helix</keyword>
<feature type="transmembrane region" description="Helical" evidence="5">
    <location>
        <begin position="96"/>
        <end position="115"/>
    </location>
</feature>
<accession>N9M3R8</accession>
<evidence type="ECO:0000256" key="1">
    <source>
        <dbReference type="ARBA" id="ARBA00004141"/>
    </source>
</evidence>
<dbReference type="PROSITE" id="PS00217">
    <property type="entry name" value="SUGAR_TRANSPORT_2"/>
    <property type="match status" value="1"/>
</dbReference>
<keyword evidence="4 5" id="KW-0472">Membrane</keyword>
<feature type="transmembrane region" description="Helical" evidence="5">
    <location>
        <begin position="30"/>
        <end position="54"/>
    </location>
</feature>
<feature type="transmembrane region" description="Helical" evidence="5">
    <location>
        <begin position="386"/>
        <end position="411"/>
    </location>
</feature>
<dbReference type="InterPro" id="IPR036259">
    <property type="entry name" value="MFS_trans_sf"/>
</dbReference>
<feature type="transmembrane region" description="Helical" evidence="5">
    <location>
        <begin position="351"/>
        <end position="374"/>
    </location>
</feature>
<evidence type="ECO:0000256" key="4">
    <source>
        <dbReference type="ARBA" id="ARBA00023136"/>
    </source>
</evidence>
<keyword evidence="2 5" id="KW-0812">Transmembrane</keyword>
<feature type="transmembrane region" description="Helical" evidence="5">
    <location>
        <begin position="182"/>
        <end position="203"/>
    </location>
</feature>
<organism evidence="7 8">
    <name type="scientific">Acinetobacter pseudolwoffii</name>
    <dbReference type="NCBI Taxonomy" id="2053287"/>
    <lineage>
        <taxon>Bacteria</taxon>
        <taxon>Pseudomonadati</taxon>
        <taxon>Pseudomonadota</taxon>
        <taxon>Gammaproteobacteria</taxon>
        <taxon>Moraxellales</taxon>
        <taxon>Moraxellaceae</taxon>
        <taxon>Acinetobacter</taxon>
    </lineage>
</organism>
<dbReference type="RefSeq" id="WP_005173559.1">
    <property type="nucleotide sequence ID" value="NZ_KB850035.1"/>
</dbReference>
<dbReference type="SUPFAM" id="SSF103473">
    <property type="entry name" value="MFS general substrate transporter"/>
    <property type="match status" value="1"/>
</dbReference>
<protein>
    <recommendedName>
        <fullName evidence="6">Major facilitator superfamily (MFS) profile domain-containing protein</fullName>
    </recommendedName>
</protein>
<comment type="subcellular location">
    <subcellularLocation>
        <location evidence="1">Membrane</location>
        <topology evidence="1">Multi-pass membrane protein</topology>
    </subcellularLocation>
</comment>
<dbReference type="Proteomes" id="UP000023774">
    <property type="component" value="Unassembled WGS sequence"/>
</dbReference>
<evidence type="ECO:0000313" key="8">
    <source>
        <dbReference type="Proteomes" id="UP000023774"/>
    </source>
</evidence>
<reference evidence="7 8" key="1">
    <citation type="submission" date="2013-02" db="EMBL/GenBank/DDBJ databases">
        <title>The Genome Sequence of Acinetobacter sp. NIPH 713.</title>
        <authorList>
            <consortium name="The Broad Institute Genome Sequencing Platform"/>
            <consortium name="The Broad Institute Genome Sequencing Center for Infectious Disease"/>
            <person name="Cerqueira G."/>
            <person name="Feldgarden M."/>
            <person name="Courvalin P."/>
            <person name="Perichon B."/>
            <person name="Grillot-Courvalin C."/>
            <person name="Clermont D."/>
            <person name="Rocha E."/>
            <person name="Yoon E.-J."/>
            <person name="Nemec A."/>
            <person name="Walker B."/>
            <person name="Young S.K."/>
            <person name="Zeng Q."/>
            <person name="Gargeya S."/>
            <person name="Fitzgerald M."/>
            <person name="Haas B."/>
            <person name="Abouelleil A."/>
            <person name="Alvarado L."/>
            <person name="Arachchi H.M."/>
            <person name="Berlin A.M."/>
            <person name="Chapman S.B."/>
            <person name="Dewar J."/>
            <person name="Goldberg J."/>
            <person name="Griggs A."/>
            <person name="Gujja S."/>
            <person name="Hansen M."/>
            <person name="Howarth C."/>
            <person name="Imamovic A."/>
            <person name="Larimer J."/>
            <person name="McCowan C."/>
            <person name="Murphy C."/>
            <person name="Neiman D."/>
            <person name="Pearson M."/>
            <person name="Priest M."/>
            <person name="Roberts A."/>
            <person name="Saif S."/>
            <person name="Shea T."/>
            <person name="Sisk P."/>
            <person name="Sykes S."/>
            <person name="Wortman J."/>
            <person name="Nusbaum C."/>
            <person name="Birren B."/>
        </authorList>
    </citation>
    <scope>NUCLEOTIDE SEQUENCE [LARGE SCALE GENOMIC DNA]</scope>
    <source>
        <strain evidence="7 8">NIPH 713</strain>
    </source>
</reference>
<evidence type="ECO:0000256" key="5">
    <source>
        <dbReference type="SAM" id="Phobius"/>
    </source>
</evidence>
<sequence>MVENTKMAANTVSVNDVIDQAKFTKFHLSIVLWCLFIVLFDGYDLAINGVVLPLLMQEWGMSAVEAGMLASTALAGMMFGAMLFGMLADKIGRKKVILICVTLFSAFTFLGGFTTTPTEFGILRFIAGLGIGGVLPNLVALTSEYAPKRLKSTLVTTMFSGYAVGGIMAALCGTWFTPSFGWEIMFFIAGIPLLFVPLFWKFLPESLTFLVKEQKINEARHFIKRVEPTADVRADTELVLATGDQTQSASVKALFTENRTMGTFLFWIAFFMCLLMLYALGSWLPKLMMAAGYSLGSSLMFLLALNIGAVIGTISGGILADRFDFKPVLISMLTVGVLSLVGLGFNSPTPVIYLLVSLAGASSIGTSILLYSYVAQYYPVAVRSTGIGWASAVGRTGAIVGPIVIGMLLGMELPHKWNFIAVAMPGIIGIIAISMIRQPQPGRVQVKQLKAAKI</sequence>
<dbReference type="HOGENOM" id="CLU_001265_46_6_6"/>
<dbReference type="PATRIC" id="fig|1217709.3.peg.2594"/>
<dbReference type="GO" id="GO:0046943">
    <property type="term" value="F:carboxylic acid transmembrane transporter activity"/>
    <property type="evidence" value="ECO:0007669"/>
    <property type="project" value="TreeGrafter"/>
</dbReference>
<feature type="transmembrane region" description="Helical" evidence="5">
    <location>
        <begin position="264"/>
        <end position="284"/>
    </location>
</feature>
<gene>
    <name evidence="7" type="ORF">F906_02675</name>
</gene>
<feature type="transmembrane region" description="Helical" evidence="5">
    <location>
        <begin position="417"/>
        <end position="436"/>
    </location>
</feature>
<dbReference type="PANTHER" id="PTHR23508">
    <property type="entry name" value="CARBOXYLIC ACID TRANSPORTER PROTEIN HOMOLOG"/>
    <property type="match status" value="1"/>
</dbReference>
<feature type="transmembrane region" description="Helical" evidence="5">
    <location>
        <begin position="327"/>
        <end position="345"/>
    </location>
</feature>
<feature type="transmembrane region" description="Helical" evidence="5">
    <location>
        <begin position="153"/>
        <end position="176"/>
    </location>
</feature>
<dbReference type="Gene3D" id="1.20.1250.20">
    <property type="entry name" value="MFS general substrate transporter like domains"/>
    <property type="match status" value="1"/>
</dbReference>
<dbReference type="InterPro" id="IPR020846">
    <property type="entry name" value="MFS_dom"/>
</dbReference>
<evidence type="ECO:0000256" key="2">
    <source>
        <dbReference type="ARBA" id="ARBA00022692"/>
    </source>
</evidence>
<evidence type="ECO:0000256" key="3">
    <source>
        <dbReference type="ARBA" id="ARBA00022989"/>
    </source>
</evidence>
<feature type="transmembrane region" description="Helical" evidence="5">
    <location>
        <begin position="299"/>
        <end position="320"/>
    </location>
</feature>
<name>N9M3R8_9GAMM</name>
<feature type="transmembrane region" description="Helical" evidence="5">
    <location>
        <begin position="121"/>
        <end position="141"/>
    </location>
</feature>
<dbReference type="Pfam" id="PF07690">
    <property type="entry name" value="MFS_1"/>
    <property type="match status" value="1"/>
</dbReference>
<dbReference type="PANTHER" id="PTHR23508:SF10">
    <property type="entry name" value="CARBOXYLIC ACID TRANSPORTER PROTEIN HOMOLOG"/>
    <property type="match status" value="1"/>
</dbReference>
<dbReference type="InterPro" id="IPR005829">
    <property type="entry name" value="Sugar_transporter_CS"/>
</dbReference>
<comment type="caution">
    <text evidence="7">The sequence shown here is derived from an EMBL/GenBank/DDBJ whole genome shotgun (WGS) entry which is preliminary data.</text>
</comment>
<feature type="transmembrane region" description="Helical" evidence="5">
    <location>
        <begin position="66"/>
        <end position="84"/>
    </location>
</feature>
<evidence type="ECO:0000259" key="6">
    <source>
        <dbReference type="PROSITE" id="PS50850"/>
    </source>
</evidence>
<dbReference type="AlphaFoldDB" id="N9M3R8"/>
<dbReference type="PROSITE" id="PS50850">
    <property type="entry name" value="MFS"/>
    <property type="match status" value="1"/>
</dbReference>
<dbReference type="GO" id="GO:0005886">
    <property type="term" value="C:plasma membrane"/>
    <property type="evidence" value="ECO:0007669"/>
    <property type="project" value="TreeGrafter"/>
</dbReference>
<dbReference type="InterPro" id="IPR011701">
    <property type="entry name" value="MFS"/>
</dbReference>